<sequence>MTSDVFLLDMSNFIPQYKKDTIYSYEGSGKDNLKEVLTEASKGYCMYCYTKILVDRKNFGVLEHSIEKFNCNKLKNCPSNISIACSKCNGSFKKKGEKIRALTFEEVAKFEMFSECAETCIESCRKYDDIRRSIYQKKVDK</sequence>
<protein>
    <recommendedName>
        <fullName evidence="3">HNH endonuclease</fullName>
    </recommendedName>
</protein>
<evidence type="ECO:0000313" key="2">
    <source>
        <dbReference type="Proteomes" id="UP000627166"/>
    </source>
</evidence>
<reference evidence="1 2" key="1">
    <citation type="submission" date="2020-08" db="EMBL/GenBank/DDBJ databases">
        <title>A Genomic Blueprint of the Chicken Gut Microbiome.</title>
        <authorList>
            <person name="Gilroy R."/>
            <person name="Ravi A."/>
            <person name="Getino M."/>
            <person name="Pursley I."/>
            <person name="Horton D.L."/>
            <person name="Alikhan N.-F."/>
            <person name="Baker D."/>
            <person name="Gharbi K."/>
            <person name="Hall N."/>
            <person name="Watson M."/>
            <person name="Adriaenssens E.M."/>
            <person name="Foster-Nyarko E."/>
            <person name="Jarju S."/>
            <person name="Secka A."/>
            <person name="Antonio M."/>
            <person name="Oren A."/>
            <person name="Chaudhuri R."/>
            <person name="La Ragione R.M."/>
            <person name="Hildebrand F."/>
            <person name="Pallen M.J."/>
        </authorList>
    </citation>
    <scope>NUCLEOTIDE SEQUENCE [LARGE SCALE GENOMIC DNA]</scope>
    <source>
        <strain evidence="1 2">N37</strain>
    </source>
</reference>
<comment type="caution">
    <text evidence="1">The sequence shown here is derived from an EMBL/GenBank/DDBJ whole genome shotgun (WGS) entry which is preliminary data.</text>
</comment>
<evidence type="ECO:0008006" key="3">
    <source>
        <dbReference type="Google" id="ProtNLM"/>
    </source>
</evidence>
<name>A0ABR8YRM6_9CLOT</name>
<organism evidence="1 2">
    <name type="scientific">Clostridium faecium</name>
    <dbReference type="NCBI Taxonomy" id="2762223"/>
    <lineage>
        <taxon>Bacteria</taxon>
        <taxon>Bacillati</taxon>
        <taxon>Bacillota</taxon>
        <taxon>Clostridia</taxon>
        <taxon>Eubacteriales</taxon>
        <taxon>Clostridiaceae</taxon>
        <taxon>Clostridium</taxon>
    </lineage>
</organism>
<proteinExistence type="predicted"/>
<keyword evidence="2" id="KW-1185">Reference proteome</keyword>
<gene>
    <name evidence="1" type="ORF">H9637_07610</name>
</gene>
<accession>A0ABR8YRM6</accession>
<dbReference type="Proteomes" id="UP000627166">
    <property type="component" value="Unassembled WGS sequence"/>
</dbReference>
<dbReference type="EMBL" id="JACSQB010000052">
    <property type="protein sequence ID" value="MBD8046907.1"/>
    <property type="molecule type" value="Genomic_DNA"/>
</dbReference>
<dbReference type="RefSeq" id="WP_191739881.1">
    <property type="nucleotide sequence ID" value="NZ_JACSQB010000052.1"/>
</dbReference>
<evidence type="ECO:0000313" key="1">
    <source>
        <dbReference type="EMBL" id="MBD8046907.1"/>
    </source>
</evidence>